<dbReference type="InterPro" id="IPR050490">
    <property type="entry name" value="Bact_solute-bd_prot1"/>
</dbReference>
<dbReference type="InterPro" id="IPR006059">
    <property type="entry name" value="SBP"/>
</dbReference>
<dbReference type="AlphaFoldDB" id="A0A4R8UTW2"/>
<gene>
    <name evidence="2" type="ORF">E3O06_11335</name>
</gene>
<sequence>MSRFTAPTYKPRMRRKLRVSLALGAASAALALTACGAGADVGGVGVACSITMPDTKTTVNVLSYNSPSTDPFTNAVASGCTTGTLTVNAPATDFAGQNQRATQSMSGTNPSYDLIEVYGTVYPLYAEHGWIDALDEQIAERGDELGLDDVDPVLMEQLQFDGQQFGIPTFWGTIIFVYRQDIFDDLGLDVPTTYAEMIAASETITTETGMVNPLALPFNSAGDVSTAYNQVLGSLGGDWFKDGEATPTLDTPESVAALDALRSTYLAMNQQATSWSSPEVITQLQTGQAAMSMLFAGRVSALLDADQTDLSESFGFAVPPSVITGGTPATSLSVDGFAIASNTEVDKDLMFDLLSVATGADAAAEAAGATIPARNSQAENANLAFEPAARAVLESERPNGLPHLPYMADVYAGMAPILAQVVNGTLSSADGAAALQAAAVAAIAAAGYTP</sequence>
<dbReference type="PANTHER" id="PTHR43649">
    <property type="entry name" value="ARABINOSE-BINDING PROTEIN-RELATED"/>
    <property type="match status" value="1"/>
</dbReference>
<name>A0A4R8UTW2_9MICO</name>
<reference evidence="2 3" key="1">
    <citation type="submission" date="2019-03" db="EMBL/GenBank/DDBJ databases">
        <title>Genomics of glacier-inhabiting Cryobacterium strains.</title>
        <authorList>
            <person name="Liu Q."/>
            <person name="Xin Y.-H."/>
        </authorList>
    </citation>
    <scope>NUCLEOTIDE SEQUENCE [LARGE SCALE GENOMIC DNA]</scope>
    <source>
        <strain evidence="2 3">HLT2-23</strain>
    </source>
</reference>
<dbReference type="Pfam" id="PF01547">
    <property type="entry name" value="SBP_bac_1"/>
    <property type="match status" value="1"/>
</dbReference>
<evidence type="ECO:0000313" key="3">
    <source>
        <dbReference type="Proteomes" id="UP000298173"/>
    </source>
</evidence>
<dbReference type="Proteomes" id="UP000298173">
    <property type="component" value="Unassembled WGS sequence"/>
</dbReference>
<proteinExistence type="predicted"/>
<keyword evidence="3" id="KW-1185">Reference proteome</keyword>
<dbReference type="PROSITE" id="PS51257">
    <property type="entry name" value="PROKAR_LIPOPROTEIN"/>
    <property type="match status" value="1"/>
</dbReference>
<dbReference type="EMBL" id="SOEY01000023">
    <property type="protein sequence ID" value="TFB71849.1"/>
    <property type="molecule type" value="Genomic_DNA"/>
</dbReference>
<dbReference type="PANTHER" id="PTHR43649:SF12">
    <property type="entry name" value="DIACETYLCHITOBIOSE BINDING PROTEIN DASA"/>
    <property type="match status" value="1"/>
</dbReference>
<comment type="caution">
    <text evidence="2">The sequence shown here is derived from an EMBL/GenBank/DDBJ whole genome shotgun (WGS) entry which is preliminary data.</text>
</comment>
<protein>
    <submittedName>
        <fullName evidence="2">Extracellular solute-binding protein</fullName>
    </submittedName>
</protein>
<evidence type="ECO:0000313" key="2">
    <source>
        <dbReference type="EMBL" id="TFB71849.1"/>
    </source>
</evidence>
<feature type="signal peptide" evidence="1">
    <location>
        <begin position="1"/>
        <end position="39"/>
    </location>
</feature>
<dbReference type="Gene3D" id="3.40.190.10">
    <property type="entry name" value="Periplasmic binding protein-like II"/>
    <property type="match status" value="1"/>
</dbReference>
<dbReference type="OrthoDB" id="2515046at2"/>
<organism evidence="2 3">
    <name type="scientific">Cryobacterium glaciale</name>
    <dbReference type="NCBI Taxonomy" id="1259145"/>
    <lineage>
        <taxon>Bacteria</taxon>
        <taxon>Bacillati</taxon>
        <taxon>Actinomycetota</taxon>
        <taxon>Actinomycetes</taxon>
        <taxon>Micrococcales</taxon>
        <taxon>Microbacteriaceae</taxon>
        <taxon>Cryobacterium</taxon>
    </lineage>
</organism>
<accession>A0A4R8UTW2</accession>
<dbReference type="SUPFAM" id="SSF53850">
    <property type="entry name" value="Periplasmic binding protein-like II"/>
    <property type="match status" value="1"/>
</dbReference>
<evidence type="ECO:0000256" key="1">
    <source>
        <dbReference type="SAM" id="SignalP"/>
    </source>
</evidence>
<feature type="chain" id="PRO_5020480922" evidence="1">
    <location>
        <begin position="40"/>
        <end position="450"/>
    </location>
</feature>
<keyword evidence="1" id="KW-0732">Signal</keyword>